<protein>
    <submittedName>
        <fullName evidence="1">Uncharacterized protein</fullName>
    </submittedName>
</protein>
<gene>
    <name evidence="1" type="ORF">BRAD3257_7813</name>
</gene>
<accession>A0A2U3QAH4</accession>
<reference evidence="1 2" key="1">
    <citation type="submission" date="2018-03" db="EMBL/GenBank/DDBJ databases">
        <authorList>
            <person name="Gully D."/>
        </authorList>
    </citation>
    <scope>NUCLEOTIDE SEQUENCE [LARGE SCALE GENOMIC DNA]</scope>
    <source>
        <strain evidence="1">ORS3257</strain>
    </source>
</reference>
<evidence type="ECO:0000313" key="2">
    <source>
        <dbReference type="Proteomes" id="UP000246085"/>
    </source>
</evidence>
<organism evidence="1 2">
    <name type="scientific">Bradyrhizobium vignae</name>
    <dbReference type="NCBI Taxonomy" id="1549949"/>
    <lineage>
        <taxon>Bacteria</taxon>
        <taxon>Pseudomonadati</taxon>
        <taxon>Pseudomonadota</taxon>
        <taxon>Alphaproteobacteria</taxon>
        <taxon>Hyphomicrobiales</taxon>
        <taxon>Nitrobacteraceae</taxon>
        <taxon>Bradyrhizobium</taxon>
    </lineage>
</organism>
<dbReference type="AlphaFoldDB" id="A0A2U3QAH4"/>
<sequence>MRYHILERAVIFMTVEQSSEKLEDGVVNRSRVLPLLTALTGAGHSIFFALKLDAAFGRCLPVVCSTDAVCPESRRATFAAADQAGRNQC</sequence>
<evidence type="ECO:0000313" key="1">
    <source>
        <dbReference type="EMBL" id="SPP98441.1"/>
    </source>
</evidence>
<dbReference type="Proteomes" id="UP000246085">
    <property type="component" value="Chromosome BRAD3257"/>
</dbReference>
<proteinExistence type="predicted"/>
<dbReference type="EMBL" id="LS398110">
    <property type="protein sequence ID" value="SPP98441.1"/>
    <property type="molecule type" value="Genomic_DNA"/>
</dbReference>
<dbReference type="KEGG" id="bvz:BRAD3257_7813"/>
<name>A0A2U3QAH4_9BRAD</name>